<evidence type="ECO:0000313" key="3">
    <source>
        <dbReference type="Proteomes" id="UP000596248"/>
    </source>
</evidence>
<evidence type="ECO:0000313" key="2">
    <source>
        <dbReference type="EMBL" id="QRG69767.1"/>
    </source>
</evidence>
<dbReference type="RefSeq" id="WP_203356751.1">
    <property type="nucleotide sequence ID" value="NZ_CP069127.1"/>
</dbReference>
<keyword evidence="3" id="KW-1185">Reference proteome</keyword>
<reference evidence="2 3" key="1">
    <citation type="submission" date="2021-01" db="EMBL/GenBank/DDBJ databases">
        <title>Identification of strong promoters based on the transcriptome of Brevibacillus choshinensis.</title>
        <authorList>
            <person name="Yao D."/>
            <person name="Zhang K."/>
            <person name="Wu J."/>
        </authorList>
    </citation>
    <scope>NUCLEOTIDE SEQUENCE [LARGE SCALE GENOMIC DNA]</scope>
    <source>
        <strain evidence="2 3">HPD31-SP3</strain>
    </source>
</reference>
<dbReference type="Proteomes" id="UP000596248">
    <property type="component" value="Chromosome"/>
</dbReference>
<proteinExistence type="predicted"/>
<feature type="region of interest" description="Disordered" evidence="1">
    <location>
        <begin position="71"/>
        <end position="93"/>
    </location>
</feature>
<accession>A0ABX7FUA4</accession>
<sequence>MISKNDNDRYRLLEQSAIALFSYQYLKYPPVPTVSESTLANRQNRVNLKVEKRLSIISQIKRLSIKKSNPERELLKNQDESTENPFRQGTKGVLGRRATKGVVHWRGVKVFD</sequence>
<protein>
    <recommendedName>
        <fullName evidence="4">Transposase</fullName>
    </recommendedName>
</protein>
<gene>
    <name evidence="2" type="ORF">JNE38_11955</name>
</gene>
<name>A0ABX7FUA4_BRECH</name>
<evidence type="ECO:0008006" key="4">
    <source>
        <dbReference type="Google" id="ProtNLM"/>
    </source>
</evidence>
<organism evidence="2 3">
    <name type="scientific">Brevibacillus choshinensis</name>
    <dbReference type="NCBI Taxonomy" id="54911"/>
    <lineage>
        <taxon>Bacteria</taxon>
        <taxon>Bacillati</taxon>
        <taxon>Bacillota</taxon>
        <taxon>Bacilli</taxon>
        <taxon>Bacillales</taxon>
        <taxon>Paenibacillaceae</taxon>
        <taxon>Brevibacillus</taxon>
    </lineage>
</organism>
<dbReference type="EMBL" id="CP069127">
    <property type="protein sequence ID" value="QRG69767.1"/>
    <property type="molecule type" value="Genomic_DNA"/>
</dbReference>
<evidence type="ECO:0000256" key="1">
    <source>
        <dbReference type="SAM" id="MobiDB-lite"/>
    </source>
</evidence>